<dbReference type="SUPFAM" id="SSF141091">
    <property type="entry name" value="L21p-like"/>
    <property type="match status" value="2"/>
</dbReference>
<dbReference type="InterPro" id="IPR028909">
    <property type="entry name" value="bL21-like"/>
</dbReference>
<dbReference type="Proteomes" id="UP000008837">
    <property type="component" value="Unassembled WGS sequence"/>
</dbReference>
<dbReference type="OMA" id="DKVITHK"/>
<dbReference type="EMBL" id="AAYY01000010">
    <property type="protein sequence ID" value="EDP42664.1"/>
    <property type="molecule type" value="Genomic_DNA"/>
</dbReference>
<evidence type="ECO:0000313" key="3">
    <source>
        <dbReference type="EMBL" id="EDP42664.1"/>
    </source>
</evidence>
<dbReference type="RefSeq" id="XP_001729878.1">
    <property type="nucleotide sequence ID" value="XM_001729826.1"/>
</dbReference>
<proteinExistence type="inferred from homology"/>
<evidence type="ECO:0000256" key="2">
    <source>
        <dbReference type="ARBA" id="ARBA00044129"/>
    </source>
</evidence>
<dbReference type="GeneID" id="5854185"/>
<dbReference type="STRING" id="425265.A8Q668"/>
<evidence type="ECO:0000256" key="1">
    <source>
        <dbReference type="ARBA" id="ARBA00008563"/>
    </source>
</evidence>
<comment type="caution">
    <text evidence="3">The sequence shown here is derived from an EMBL/GenBank/DDBJ whole genome shotgun (WGS) entry which is preliminary data.</text>
</comment>
<sequence>MATQGLEGAATSTQAPAVTVKNLEEALHLLKMQPNHYVVASIAGRTFVLSSSDVITVPRLPGVKLGDILELDLVHEVGSRDFTLRAQDPAHGARNPEGGRFPLVLLRSRTDNSHCVRVRTDELVKSEEAHSIVPFSSSWAAQLIPTGMAHVGAALSSDVVQVQCVVIEHAKGPLERIEKFKRRKGYDKVITHKQPYTRIRVDTIKLGPRERSL</sequence>
<dbReference type="VEuPathDB" id="FungiDB:MGL_2864"/>
<dbReference type="PANTHER" id="PTHR21349">
    <property type="entry name" value="50S RIBOSOMAL PROTEIN L21"/>
    <property type="match status" value="1"/>
</dbReference>
<dbReference type="GO" id="GO:0003735">
    <property type="term" value="F:structural constituent of ribosome"/>
    <property type="evidence" value="ECO:0007669"/>
    <property type="project" value="TreeGrafter"/>
</dbReference>
<reference evidence="3 4" key="1">
    <citation type="journal article" date="2007" name="Proc. Natl. Acad. Sci. U.S.A.">
        <title>Dandruff-associated Malassezia genomes reveal convergent and divergent virulence traits shared with plant and human fungal pathogens.</title>
        <authorList>
            <person name="Xu J."/>
            <person name="Saunders C.W."/>
            <person name="Hu P."/>
            <person name="Grant R.A."/>
            <person name="Boekhout T."/>
            <person name="Kuramae E.E."/>
            <person name="Kronstad J.W."/>
            <person name="Deangelis Y.M."/>
            <person name="Reeder N.L."/>
            <person name="Johnstone K.R."/>
            <person name="Leland M."/>
            <person name="Fieno A.M."/>
            <person name="Begley W.M."/>
            <person name="Sun Y."/>
            <person name="Lacey M.P."/>
            <person name="Chaudhary T."/>
            <person name="Keough T."/>
            <person name="Chu L."/>
            <person name="Sears R."/>
            <person name="Yuan B."/>
            <person name="Dawson T.L.Jr."/>
        </authorList>
    </citation>
    <scope>NUCLEOTIDE SEQUENCE [LARGE SCALE GENOMIC DNA]</scope>
    <source>
        <strain evidence="4">ATCC MYA-4612 / CBS 7966</strain>
    </source>
</reference>
<protein>
    <recommendedName>
        <fullName evidence="2">Large ribosomal subunit protein bL21m</fullName>
    </recommendedName>
</protein>
<dbReference type="KEGG" id="mgl:MGL_2864"/>
<dbReference type="Pfam" id="PF00829">
    <property type="entry name" value="Ribosomal_L21p"/>
    <property type="match status" value="1"/>
</dbReference>
<dbReference type="AlphaFoldDB" id="A8Q668"/>
<evidence type="ECO:0000313" key="4">
    <source>
        <dbReference type="Proteomes" id="UP000008837"/>
    </source>
</evidence>
<accession>A8Q668</accession>
<organism evidence="3 4">
    <name type="scientific">Malassezia globosa (strain ATCC MYA-4612 / CBS 7966)</name>
    <name type="common">Dandruff-associated fungus</name>
    <dbReference type="NCBI Taxonomy" id="425265"/>
    <lineage>
        <taxon>Eukaryota</taxon>
        <taxon>Fungi</taxon>
        <taxon>Dikarya</taxon>
        <taxon>Basidiomycota</taxon>
        <taxon>Ustilaginomycotina</taxon>
        <taxon>Malasseziomycetes</taxon>
        <taxon>Malasseziales</taxon>
        <taxon>Malasseziaceae</taxon>
        <taxon>Malassezia</taxon>
    </lineage>
</organism>
<dbReference type="OrthoDB" id="5994at2759"/>
<comment type="similarity">
    <text evidence="1">Belongs to the bacterial ribosomal protein bL21 family.</text>
</comment>
<dbReference type="GO" id="GO:0005762">
    <property type="term" value="C:mitochondrial large ribosomal subunit"/>
    <property type="evidence" value="ECO:0007669"/>
    <property type="project" value="TreeGrafter"/>
</dbReference>
<dbReference type="InterPro" id="IPR036164">
    <property type="entry name" value="bL21-like_sf"/>
</dbReference>
<dbReference type="InParanoid" id="A8Q668"/>
<keyword evidence="4" id="KW-1185">Reference proteome</keyword>
<name>A8Q668_MALGO</name>
<dbReference type="PANTHER" id="PTHR21349:SF0">
    <property type="entry name" value="LARGE RIBOSOMAL SUBUNIT PROTEIN BL21M"/>
    <property type="match status" value="1"/>
</dbReference>
<gene>
    <name evidence="3" type="ORF">MGL_2864</name>
</gene>